<protein>
    <submittedName>
        <fullName evidence="2">Uncharacterized protein</fullName>
    </submittedName>
</protein>
<comment type="caution">
    <text evidence="2">The sequence shown here is derived from an EMBL/GenBank/DDBJ whole genome shotgun (WGS) entry which is preliminary data.</text>
</comment>
<dbReference type="Proteomes" id="UP001314263">
    <property type="component" value="Unassembled WGS sequence"/>
</dbReference>
<organism evidence="2 3">
    <name type="scientific">Coccomyxa viridis</name>
    <dbReference type="NCBI Taxonomy" id="1274662"/>
    <lineage>
        <taxon>Eukaryota</taxon>
        <taxon>Viridiplantae</taxon>
        <taxon>Chlorophyta</taxon>
        <taxon>core chlorophytes</taxon>
        <taxon>Trebouxiophyceae</taxon>
        <taxon>Trebouxiophyceae incertae sedis</taxon>
        <taxon>Coccomyxaceae</taxon>
        <taxon>Coccomyxa</taxon>
    </lineage>
</organism>
<evidence type="ECO:0000313" key="2">
    <source>
        <dbReference type="EMBL" id="CAK0783968.1"/>
    </source>
</evidence>
<evidence type="ECO:0000313" key="3">
    <source>
        <dbReference type="Proteomes" id="UP001314263"/>
    </source>
</evidence>
<proteinExistence type="predicted"/>
<reference evidence="2 3" key="1">
    <citation type="submission" date="2023-10" db="EMBL/GenBank/DDBJ databases">
        <authorList>
            <person name="Maclean D."/>
            <person name="Macfadyen A."/>
        </authorList>
    </citation>
    <scope>NUCLEOTIDE SEQUENCE [LARGE SCALE GENOMIC DNA]</scope>
</reference>
<evidence type="ECO:0000256" key="1">
    <source>
        <dbReference type="SAM" id="SignalP"/>
    </source>
</evidence>
<feature type="signal peptide" evidence="1">
    <location>
        <begin position="1"/>
        <end position="20"/>
    </location>
</feature>
<sequence>MAPRGFLALCLMLCASSVYGDVNLFGRLLKGSFQGWSCQNGIICDTNGNQASSDGNYAGGPWVWLGGNDCQASAVAIASSNGNDGSDAYAQAAAYAGGRKLLGWGGYGGYNGYNGYNNNGGAAAASSSAAAADGGGGWGNNGGGAAAATGAAAADDGGAAAATGAGAAAGG</sequence>
<dbReference type="EMBL" id="CAUYUE010000009">
    <property type="protein sequence ID" value="CAK0783968.1"/>
    <property type="molecule type" value="Genomic_DNA"/>
</dbReference>
<keyword evidence="1" id="KW-0732">Signal</keyword>
<dbReference type="AlphaFoldDB" id="A0AAV1I9T6"/>
<name>A0AAV1I9T6_9CHLO</name>
<feature type="chain" id="PRO_5043348244" evidence="1">
    <location>
        <begin position="21"/>
        <end position="171"/>
    </location>
</feature>
<gene>
    <name evidence="2" type="ORF">CVIRNUC_007171</name>
</gene>
<accession>A0AAV1I9T6</accession>
<keyword evidence="3" id="KW-1185">Reference proteome</keyword>